<dbReference type="AlphaFoldDB" id="F0Y467"/>
<feature type="compositionally biased region" description="Pro residues" evidence="1">
    <location>
        <begin position="23"/>
        <end position="32"/>
    </location>
</feature>
<dbReference type="Proteomes" id="UP000002729">
    <property type="component" value="Unassembled WGS sequence"/>
</dbReference>
<dbReference type="EMBL" id="GL833124">
    <property type="protein sequence ID" value="EGB10068.1"/>
    <property type="molecule type" value="Genomic_DNA"/>
</dbReference>
<evidence type="ECO:0008006" key="4">
    <source>
        <dbReference type="Google" id="ProtNLM"/>
    </source>
</evidence>
<feature type="region of interest" description="Disordered" evidence="1">
    <location>
        <begin position="463"/>
        <end position="492"/>
    </location>
</feature>
<feature type="region of interest" description="Disordered" evidence="1">
    <location>
        <begin position="1"/>
        <end position="50"/>
    </location>
</feature>
<dbReference type="RefSeq" id="XP_009034901.1">
    <property type="nucleotide sequence ID" value="XM_009036653.1"/>
</dbReference>
<name>F0Y467_AURAN</name>
<dbReference type="GeneID" id="20223973"/>
<keyword evidence="3" id="KW-1185">Reference proteome</keyword>
<feature type="compositionally biased region" description="Low complexity" evidence="1">
    <location>
        <begin position="472"/>
        <end position="481"/>
    </location>
</feature>
<proteinExistence type="predicted"/>
<sequence length="800" mass="84507">MMLTSRSASRSRRRDAEHWGAPPNSPPPPPAPDVEDVAEARSSEREEDRTVEAVDIALAAACAVASAEPRPRIALRLRTSAGVEVWVLSTEDGAAAVHRAAGGDADADVAAALECSLGTFLRLASNRLKMSRAVLSGLAKVSGHRRSLERWGPVLREAKRAVAASLGLRRPSADAREAAFASAAARETVGAAALANEERAGPLYRRGGWRAAVSAIKGEAAGGRWRLRVQVSPGPDARVPSRAVSRDVRADLAAASEAACAVELRRELATLLGGVARALGLEADDRIERALPAAAAFSGGRVLRVAVSEADGAVRVEVLAAAPGASRGAVARSLLDLADCYGDLTKALDFVVGEVAKAWTQLTRPETRDRAALGDVANARSDSERQVDDYHQGKWVPEAERKKHRKTALERASLAKLHRGRPAYLKALGWTEKGTGHGMSLGAMHSPEAQKIWADLKPMAPEAEREVLEPTPAAAPAAPLAAAPPPSAALARRAADFDDVPPRAEAKEAPARDAPATLPPPPKVVQQIKKPPAAEPAVVIRGQLSSQLGKGSFMFGKRWAKGHWTFNRQHRELVQYADGGEREVLGQYALAPDCELRLSKADPRLAVELTAVIKRNVSPGLFSSGGDDPPQPLTLKAATVAECSAWKLALEAVLRVRQTAEARRQAAAGFDAAAAPPAAAPPPAAPAKAPGAPRSPKSGALEKLLALRATFDDLERAVGEVEFGLRSGNDAAWKAEAKADVAQINGRLDKLQFAGIDAVVTTDIKDDAKKSECKTKRKALNQDVESLRTRIGAAYSQLKG</sequence>
<evidence type="ECO:0000313" key="3">
    <source>
        <dbReference type="Proteomes" id="UP000002729"/>
    </source>
</evidence>
<dbReference type="OrthoDB" id="118154at2759"/>
<feature type="region of interest" description="Disordered" evidence="1">
    <location>
        <begin position="504"/>
        <end position="530"/>
    </location>
</feature>
<dbReference type="Gene3D" id="3.30.1050.10">
    <property type="entry name" value="SCP2 sterol-binding domain"/>
    <property type="match status" value="1"/>
</dbReference>
<evidence type="ECO:0000313" key="2">
    <source>
        <dbReference type="EMBL" id="EGB10068.1"/>
    </source>
</evidence>
<organism evidence="3">
    <name type="scientific">Aureococcus anophagefferens</name>
    <name type="common">Harmful bloom alga</name>
    <dbReference type="NCBI Taxonomy" id="44056"/>
    <lineage>
        <taxon>Eukaryota</taxon>
        <taxon>Sar</taxon>
        <taxon>Stramenopiles</taxon>
        <taxon>Ochrophyta</taxon>
        <taxon>Pelagophyceae</taxon>
        <taxon>Pelagomonadales</taxon>
        <taxon>Pelagomonadaceae</taxon>
        <taxon>Aureococcus</taxon>
    </lineage>
</organism>
<dbReference type="InterPro" id="IPR036527">
    <property type="entry name" value="SCP2_sterol-bd_dom_sf"/>
</dbReference>
<feature type="region of interest" description="Disordered" evidence="1">
    <location>
        <begin position="673"/>
        <end position="698"/>
    </location>
</feature>
<evidence type="ECO:0000256" key="1">
    <source>
        <dbReference type="SAM" id="MobiDB-lite"/>
    </source>
</evidence>
<gene>
    <name evidence="2" type="ORF">AURANDRAFT_62608</name>
</gene>
<feature type="compositionally biased region" description="Basic and acidic residues" evidence="1">
    <location>
        <begin position="38"/>
        <end position="50"/>
    </location>
</feature>
<protein>
    <recommendedName>
        <fullName evidence="4">PH domain-containing protein</fullName>
    </recommendedName>
</protein>
<dbReference type="KEGG" id="aaf:AURANDRAFT_62608"/>
<accession>F0Y467</accession>
<reference evidence="2 3" key="1">
    <citation type="journal article" date="2011" name="Proc. Natl. Acad. Sci. U.S.A.">
        <title>Niche of harmful alga Aureococcus anophagefferens revealed through ecogenomics.</title>
        <authorList>
            <person name="Gobler C.J."/>
            <person name="Berry D.L."/>
            <person name="Dyhrman S.T."/>
            <person name="Wilhelm S.W."/>
            <person name="Salamov A."/>
            <person name="Lobanov A.V."/>
            <person name="Zhang Y."/>
            <person name="Collier J.L."/>
            <person name="Wurch L.L."/>
            <person name="Kustka A.B."/>
            <person name="Dill B.D."/>
            <person name="Shah M."/>
            <person name="VerBerkmoes N.C."/>
            <person name="Kuo A."/>
            <person name="Terry A."/>
            <person name="Pangilinan J."/>
            <person name="Lindquist E.A."/>
            <person name="Lucas S."/>
            <person name="Paulsen I.T."/>
            <person name="Hattenrath-Lehmann T.K."/>
            <person name="Talmage S.C."/>
            <person name="Walker E.A."/>
            <person name="Koch F."/>
            <person name="Burson A.M."/>
            <person name="Marcoval M.A."/>
            <person name="Tang Y.Z."/>
            <person name="Lecleir G.R."/>
            <person name="Coyne K.J."/>
            <person name="Berg G.M."/>
            <person name="Bertrand E.M."/>
            <person name="Saito M.A."/>
            <person name="Gladyshev V.N."/>
            <person name="Grigoriev I.V."/>
        </authorList>
    </citation>
    <scope>NUCLEOTIDE SEQUENCE [LARGE SCALE GENOMIC DNA]</scope>
    <source>
        <strain evidence="3">CCMP 1984</strain>
    </source>
</reference>
<dbReference type="InParanoid" id="F0Y467"/>